<dbReference type="Proteomes" id="UP001158644">
    <property type="component" value="Unassembled WGS sequence"/>
</dbReference>
<evidence type="ECO:0000313" key="2">
    <source>
        <dbReference type="Proteomes" id="UP001158644"/>
    </source>
</evidence>
<dbReference type="AlphaFoldDB" id="A0ABD4YYQ2"/>
<sequence>MFQEFSRELANVINELTRYTHQLAAWRDVVDKLDEKGKLSVAVDFVNPLATIALNLPYVIRSRFIFATAHLSHQATRALTTGAWKDDLPLDREIYFSQADATGKPWKMYRKLKPQLERIGDQAYQDKTQDFRNTYNHRFSPHIVLGQASMVTRCIDPKTERVSYTFGWIPPLTLELVVELLEQQCDHCYKAFERFQKLVREHERAISATPSTS</sequence>
<gene>
    <name evidence="1" type="ORF">N5C72_18600</name>
</gene>
<protein>
    <recommendedName>
        <fullName evidence="3">Integrase</fullName>
    </recommendedName>
</protein>
<accession>A0ABD4YYQ2</accession>
<reference evidence="1 2" key="1">
    <citation type="submission" date="2022-09" db="EMBL/GenBank/DDBJ databases">
        <title>Intensive care unit water sources are persistently colonized with multi-drug resistant bacteria and are the site of extensive horizontal gene transfer of antibiotic resistance genes.</title>
        <authorList>
            <person name="Diorio-Toth L."/>
        </authorList>
    </citation>
    <scope>NUCLEOTIDE SEQUENCE [LARGE SCALE GENOMIC DNA]</scope>
    <source>
        <strain evidence="1 2">GD03967</strain>
    </source>
</reference>
<organism evidence="1 2">
    <name type="scientific">Achromobacter mucicolens</name>
    <dbReference type="NCBI Taxonomy" id="1389922"/>
    <lineage>
        <taxon>Bacteria</taxon>
        <taxon>Pseudomonadati</taxon>
        <taxon>Pseudomonadota</taxon>
        <taxon>Betaproteobacteria</taxon>
        <taxon>Burkholderiales</taxon>
        <taxon>Alcaligenaceae</taxon>
        <taxon>Achromobacter</taxon>
    </lineage>
</organism>
<comment type="caution">
    <text evidence="1">The sequence shown here is derived from an EMBL/GenBank/DDBJ whole genome shotgun (WGS) entry which is preliminary data.</text>
</comment>
<dbReference type="RefSeq" id="WP_279991513.1">
    <property type="nucleotide sequence ID" value="NZ_JAOBZK010000027.1"/>
</dbReference>
<dbReference type="EMBL" id="JAOBZK010000027">
    <property type="protein sequence ID" value="MDH1180100.1"/>
    <property type="molecule type" value="Genomic_DNA"/>
</dbReference>
<evidence type="ECO:0000313" key="1">
    <source>
        <dbReference type="EMBL" id="MDH1180100.1"/>
    </source>
</evidence>
<proteinExistence type="predicted"/>
<evidence type="ECO:0008006" key="3">
    <source>
        <dbReference type="Google" id="ProtNLM"/>
    </source>
</evidence>
<name>A0ABD4YYQ2_9BURK</name>